<accession>A0AAW9NUA9</accession>
<comment type="caution">
    <text evidence="2">The sequence shown here is derived from an EMBL/GenBank/DDBJ whole genome shotgun (WGS) entry which is preliminary data.</text>
</comment>
<evidence type="ECO:0000256" key="1">
    <source>
        <dbReference type="SAM" id="Coils"/>
    </source>
</evidence>
<name>A0AAW9NUA9_9BACL</name>
<dbReference type="RefSeq" id="WP_326124556.1">
    <property type="nucleotide sequence ID" value="NZ_JARSFG010000020.1"/>
</dbReference>
<protein>
    <recommendedName>
        <fullName evidence="4">DUF3786 domain-containing protein</fullName>
    </recommendedName>
</protein>
<organism evidence="2 3">
    <name type="scientific">Metasolibacillus meyeri</name>
    <dbReference type="NCBI Taxonomy" id="1071052"/>
    <lineage>
        <taxon>Bacteria</taxon>
        <taxon>Bacillati</taxon>
        <taxon>Bacillota</taxon>
        <taxon>Bacilli</taxon>
        <taxon>Bacillales</taxon>
        <taxon>Caryophanaceae</taxon>
        <taxon>Metasolibacillus</taxon>
    </lineage>
</organism>
<dbReference type="EMBL" id="JARSFG010000020">
    <property type="protein sequence ID" value="MEC1180051.1"/>
    <property type="molecule type" value="Genomic_DNA"/>
</dbReference>
<evidence type="ECO:0000313" key="2">
    <source>
        <dbReference type="EMBL" id="MEC1180051.1"/>
    </source>
</evidence>
<sequence length="211" mass="24302">MEFLDEKILALRNEMREQERHEEAQQVEVIAAIDLAQDLIVIKDKSIRVKTVSLLDGDITLRMPVLFNEMPNKLAVLKYPSENRPNIIFTDESTTVNLAFSLTTSELMEEEVEQFRDELMEGMEQMQPNAQWLDMGLCSVQDKSISYFMVVTPAIDNHMYNLMFFCSLNGYALIGTFNCLEEESDIWKPIALGIIDSIQFMQEQDEGGIMR</sequence>
<dbReference type="AlphaFoldDB" id="A0AAW9NUA9"/>
<keyword evidence="1" id="KW-0175">Coiled coil</keyword>
<feature type="coiled-coil region" evidence="1">
    <location>
        <begin position="1"/>
        <end position="28"/>
    </location>
</feature>
<keyword evidence="3" id="KW-1185">Reference proteome</keyword>
<proteinExistence type="predicted"/>
<gene>
    <name evidence="2" type="ORF">P9B03_16235</name>
</gene>
<evidence type="ECO:0000313" key="3">
    <source>
        <dbReference type="Proteomes" id="UP001344888"/>
    </source>
</evidence>
<reference evidence="2 3" key="1">
    <citation type="submission" date="2023-03" db="EMBL/GenBank/DDBJ databases">
        <title>Bacillus Genome Sequencing.</title>
        <authorList>
            <person name="Dunlap C."/>
        </authorList>
    </citation>
    <scope>NUCLEOTIDE SEQUENCE [LARGE SCALE GENOMIC DNA]</scope>
    <source>
        <strain evidence="2 3">B-59205</strain>
    </source>
</reference>
<dbReference type="Proteomes" id="UP001344888">
    <property type="component" value="Unassembled WGS sequence"/>
</dbReference>
<evidence type="ECO:0008006" key="4">
    <source>
        <dbReference type="Google" id="ProtNLM"/>
    </source>
</evidence>